<dbReference type="AlphaFoldDB" id="A0A0E9VNS9"/>
<evidence type="ECO:0000313" key="1">
    <source>
        <dbReference type="EMBL" id="JAH79070.1"/>
    </source>
</evidence>
<reference evidence="1" key="1">
    <citation type="submission" date="2014-11" db="EMBL/GenBank/DDBJ databases">
        <authorList>
            <person name="Amaro Gonzalez C."/>
        </authorList>
    </citation>
    <scope>NUCLEOTIDE SEQUENCE</scope>
</reference>
<sequence length="27" mass="2826">MTVSGREGSTCGLSSLYHLQSLGKGKE</sequence>
<accession>A0A0E9VNS9</accession>
<dbReference type="EMBL" id="GBXM01029507">
    <property type="protein sequence ID" value="JAH79070.1"/>
    <property type="molecule type" value="Transcribed_RNA"/>
</dbReference>
<proteinExistence type="predicted"/>
<organism evidence="1">
    <name type="scientific">Anguilla anguilla</name>
    <name type="common">European freshwater eel</name>
    <name type="synonym">Muraena anguilla</name>
    <dbReference type="NCBI Taxonomy" id="7936"/>
    <lineage>
        <taxon>Eukaryota</taxon>
        <taxon>Metazoa</taxon>
        <taxon>Chordata</taxon>
        <taxon>Craniata</taxon>
        <taxon>Vertebrata</taxon>
        <taxon>Euteleostomi</taxon>
        <taxon>Actinopterygii</taxon>
        <taxon>Neopterygii</taxon>
        <taxon>Teleostei</taxon>
        <taxon>Anguilliformes</taxon>
        <taxon>Anguillidae</taxon>
        <taxon>Anguilla</taxon>
    </lineage>
</organism>
<protein>
    <submittedName>
        <fullName evidence="1">Uncharacterized protein</fullName>
    </submittedName>
</protein>
<reference evidence="1" key="2">
    <citation type="journal article" date="2015" name="Fish Shellfish Immunol.">
        <title>Early steps in the European eel (Anguilla anguilla)-Vibrio vulnificus interaction in the gills: Role of the RtxA13 toxin.</title>
        <authorList>
            <person name="Callol A."/>
            <person name="Pajuelo D."/>
            <person name="Ebbesson L."/>
            <person name="Teles M."/>
            <person name="MacKenzie S."/>
            <person name="Amaro C."/>
        </authorList>
    </citation>
    <scope>NUCLEOTIDE SEQUENCE</scope>
</reference>
<name>A0A0E9VNS9_ANGAN</name>